<reference evidence="7" key="1">
    <citation type="submission" date="2023-07" db="EMBL/GenBank/DDBJ databases">
        <authorList>
            <person name="Stuckert A."/>
        </authorList>
    </citation>
    <scope>NUCLEOTIDE SEQUENCE</scope>
</reference>
<protein>
    <recommendedName>
        <fullName evidence="6">LRAT domain-containing protein</fullName>
    </recommendedName>
</protein>
<evidence type="ECO:0000313" key="8">
    <source>
        <dbReference type="Proteomes" id="UP001176940"/>
    </source>
</evidence>
<dbReference type="PANTHER" id="PTHR13943">
    <property type="entry name" value="HRAS-LIKE SUPPRESSOR - RELATED"/>
    <property type="match status" value="1"/>
</dbReference>
<evidence type="ECO:0000256" key="2">
    <source>
        <dbReference type="ARBA" id="ARBA00022679"/>
    </source>
</evidence>
<keyword evidence="2" id="KW-0808">Transferase</keyword>
<evidence type="ECO:0000256" key="5">
    <source>
        <dbReference type="SAM" id="Phobius"/>
    </source>
</evidence>
<evidence type="ECO:0000256" key="4">
    <source>
        <dbReference type="ARBA" id="ARBA00023098"/>
    </source>
</evidence>
<organism evidence="7 8">
    <name type="scientific">Ranitomeya imitator</name>
    <name type="common">mimic poison frog</name>
    <dbReference type="NCBI Taxonomy" id="111125"/>
    <lineage>
        <taxon>Eukaryota</taxon>
        <taxon>Metazoa</taxon>
        <taxon>Chordata</taxon>
        <taxon>Craniata</taxon>
        <taxon>Vertebrata</taxon>
        <taxon>Euteleostomi</taxon>
        <taxon>Amphibia</taxon>
        <taxon>Batrachia</taxon>
        <taxon>Anura</taxon>
        <taxon>Neobatrachia</taxon>
        <taxon>Hyloidea</taxon>
        <taxon>Dendrobatidae</taxon>
        <taxon>Dendrobatinae</taxon>
        <taxon>Ranitomeya</taxon>
    </lineage>
</organism>
<dbReference type="PANTHER" id="PTHR13943:SF31">
    <property type="entry name" value="PHOSPHOLIPASE A AND ACYLTRANSFERASE 3"/>
    <property type="match status" value="1"/>
</dbReference>
<keyword evidence="5" id="KW-0812">Transmembrane</keyword>
<dbReference type="Pfam" id="PF04970">
    <property type="entry name" value="LRAT"/>
    <property type="match status" value="1"/>
</dbReference>
<feature type="domain" description="LRAT" evidence="6">
    <location>
        <begin position="60"/>
        <end position="171"/>
    </location>
</feature>
<evidence type="ECO:0000256" key="3">
    <source>
        <dbReference type="ARBA" id="ARBA00022801"/>
    </source>
</evidence>
<dbReference type="Gene3D" id="3.90.1720.10">
    <property type="entry name" value="endopeptidase domain like (from Nostoc punctiforme)"/>
    <property type="match status" value="1"/>
</dbReference>
<keyword evidence="5" id="KW-0472">Membrane</keyword>
<keyword evidence="4" id="KW-0443">Lipid metabolism</keyword>
<proteinExistence type="inferred from homology"/>
<evidence type="ECO:0000259" key="6">
    <source>
        <dbReference type="PROSITE" id="PS51934"/>
    </source>
</evidence>
<keyword evidence="3" id="KW-0378">Hydrolase</keyword>
<gene>
    <name evidence="7" type="ORF">RIMI_LOCUS21830899</name>
</gene>
<keyword evidence="8" id="KW-1185">Reference proteome</keyword>
<keyword evidence="5" id="KW-1133">Transmembrane helix</keyword>
<sequence>MSQIMSGFRKEKEKAEQKANFQVTEIPYIENKSHAIRGGFRSRISIKKTLRGPSPKPGDLIEFIRPLYQHWGIYVGGGKVVHLTDQDGYSSLSSAFGGTAVVREDSIELVADGCIYRVNNKYDKKRDPYPPGKIVNAARREVGKKMNYSVTSANCEHFVTVLRYGSGYSDQVDDAKMYATGGILGMAAIAAVALVATQRNHQKKY</sequence>
<dbReference type="InterPro" id="IPR007053">
    <property type="entry name" value="LRAT_dom"/>
</dbReference>
<name>A0ABN9MJI4_9NEOB</name>
<comment type="similarity">
    <text evidence="1">Belongs to the H-rev107 family.</text>
</comment>
<comment type="caution">
    <text evidence="7">The sequence shown here is derived from an EMBL/GenBank/DDBJ whole genome shotgun (WGS) entry which is preliminary data.</text>
</comment>
<feature type="transmembrane region" description="Helical" evidence="5">
    <location>
        <begin position="177"/>
        <end position="196"/>
    </location>
</feature>
<dbReference type="InterPro" id="IPR051496">
    <property type="entry name" value="H-rev107_PLA/AT"/>
</dbReference>
<evidence type="ECO:0000256" key="1">
    <source>
        <dbReference type="ARBA" id="ARBA00007824"/>
    </source>
</evidence>
<dbReference type="Proteomes" id="UP001176940">
    <property type="component" value="Unassembled WGS sequence"/>
</dbReference>
<evidence type="ECO:0000313" key="7">
    <source>
        <dbReference type="EMBL" id="CAJ0966950.1"/>
    </source>
</evidence>
<dbReference type="EMBL" id="CAUEEQ010077913">
    <property type="protein sequence ID" value="CAJ0966950.1"/>
    <property type="molecule type" value="Genomic_DNA"/>
</dbReference>
<accession>A0ABN9MJI4</accession>
<dbReference type="PROSITE" id="PS51934">
    <property type="entry name" value="LRAT"/>
    <property type="match status" value="1"/>
</dbReference>